<accession>A0ABM8ZZB9</accession>
<evidence type="ECO:0008006" key="5">
    <source>
        <dbReference type="Google" id="ProtNLM"/>
    </source>
</evidence>
<comment type="caution">
    <text evidence="3">The sequence shown here is derived from an EMBL/GenBank/DDBJ whole genome shotgun (WGS) entry which is preliminary data.</text>
</comment>
<dbReference type="Gene3D" id="3.40.50.720">
    <property type="entry name" value="NAD(P)-binding Rossmann-like Domain"/>
    <property type="match status" value="1"/>
</dbReference>
<dbReference type="InterPro" id="IPR051122">
    <property type="entry name" value="SDR_DHRS6-like"/>
</dbReference>
<keyword evidence="4" id="KW-1185">Reference proteome</keyword>
<evidence type="ECO:0000256" key="2">
    <source>
        <dbReference type="ARBA" id="ARBA00023002"/>
    </source>
</evidence>
<sequence>MKILIIGANGVIGREVTKALKDQHEIITAGRTSGDIHLDITSTDSISTALTSIGQLDAIICAAGDIAFNSFDELTQADWQKGINSRLMGQINLTQIGINHLNRCGSITLTGGIIADHSIAHGTSAATLNGAIEHFVKAVANELPNNQRINLVSPSVVTESMDAYGSFFPGFFSVDAKDVAKYYVRSVLGIETGKTLKAFGGN</sequence>
<evidence type="ECO:0000256" key="1">
    <source>
        <dbReference type="ARBA" id="ARBA00006484"/>
    </source>
</evidence>
<dbReference type="Proteomes" id="UP000838748">
    <property type="component" value="Unassembled WGS sequence"/>
</dbReference>
<dbReference type="PRINTS" id="PR00081">
    <property type="entry name" value="GDHRDH"/>
</dbReference>
<dbReference type="CDD" id="cd11731">
    <property type="entry name" value="Lin1944_like_SDR_c"/>
    <property type="match status" value="1"/>
</dbReference>
<comment type="similarity">
    <text evidence="1">Belongs to the short-chain dehydrogenases/reductases (SDR) family.</text>
</comment>
<proteinExistence type="inferred from homology"/>
<protein>
    <recommendedName>
        <fullName evidence="5">Short chain dehydrogenase</fullName>
    </recommendedName>
</protein>
<organism evidence="3 4">
    <name type="scientific">Vibrio marisflavi CECT 7928</name>
    <dbReference type="NCBI Taxonomy" id="634439"/>
    <lineage>
        <taxon>Bacteria</taxon>
        <taxon>Pseudomonadati</taxon>
        <taxon>Pseudomonadota</taxon>
        <taxon>Gammaproteobacteria</taxon>
        <taxon>Vibrionales</taxon>
        <taxon>Vibrionaceae</taxon>
        <taxon>Vibrio</taxon>
    </lineage>
</organism>
<name>A0ABM8ZZB9_9VIBR</name>
<keyword evidence="2" id="KW-0560">Oxidoreductase</keyword>
<dbReference type="PANTHER" id="PTHR43477:SF1">
    <property type="entry name" value="DIHYDROANTICAPSIN 7-DEHYDROGENASE"/>
    <property type="match status" value="1"/>
</dbReference>
<dbReference type="EMBL" id="CAKLDM010000001">
    <property type="protein sequence ID" value="CAH0536379.1"/>
    <property type="molecule type" value="Genomic_DNA"/>
</dbReference>
<gene>
    <name evidence="3" type="ORF">VMF7928_00392</name>
</gene>
<evidence type="ECO:0000313" key="3">
    <source>
        <dbReference type="EMBL" id="CAH0536379.1"/>
    </source>
</evidence>
<dbReference type="PANTHER" id="PTHR43477">
    <property type="entry name" value="DIHYDROANTICAPSIN 7-DEHYDROGENASE"/>
    <property type="match status" value="1"/>
</dbReference>
<evidence type="ECO:0000313" key="4">
    <source>
        <dbReference type="Proteomes" id="UP000838748"/>
    </source>
</evidence>
<dbReference type="InterPro" id="IPR002347">
    <property type="entry name" value="SDR_fam"/>
</dbReference>
<dbReference type="NCBIfam" id="NF005754">
    <property type="entry name" value="PRK07578.1"/>
    <property type="match status" value="1"/>
</dbReference>
<dbReference type="InterPro" id="IPR036291">
    <property type="entry name" value="NAD(P)-bd_dom_sf"/>
</dbReference>
<reference evidence="3" key="1">
    <citation type="submission" date="2021-11" db="EMBL/GenBank/DDBJ databases">
        <authorList>
            <person name="Rodrigo-Torres L."/>
            <person name="Arahal R. D."/>
            <person name="Lucena T."/>
        </authorList>
    </citation>
    <scope>NUCLEOTIDE SEQUENCE</scope>
    <source>
        <strain evidence="3">CECT 7928</strain>
    </source>
</reference>
<dbReference type="SUPFAM" id="SSF51735">
    <property type="entry name" value="NAD(P)-binding Rossmann-fold domains"/>
    <property type="match status" value="1"/>
</dbReference>
<dbReference type="Pfam" id="PF13561">
    <property type="entry name" value="adh_short_C2"/>
    <property type="match status" value="1"/>
</dbReference>
<dbReference type="RefSeq" id="WP_237359800.1">
    <property type="nucleotide sequence ID" value="NZ_CAKLDM010000001.1"/>
</dbReference>